<proteinExistence type="predicted"/>
<feature type="non-terminal residue" evidence="2">
    <location>
        <position position="1"/>
    </location>
</feature>
<dbReference type="PANTHER" id="PTHR47501:SF5">
    <property type="entry name" value="HAT C-TERMINAL DIMERISATION DOMAIN-CONTAINING PROTEIN"/>
    <property type="match status" value="1"/>
</dbReference>
<sequence length="625" mass="72038">RFHPDSLKAYEEYKLQKIANNKKKKSCQPCSNVPNTSNDNITSVKNGKNKTYQQRTLCLSSIGSMKNQMKPSQDKFNQNIVNFVVNGLHPLSIVEEKGFIDLFNDFGVEVFSRRTLDRKINDYYMLSIDKLKYFLSQYQYICTTTDIWSMKDRSFIGVTAHVLSNKDFSRISTVLACTRFEGVHSYDRIADILHNIHLKYDLNISKIVATVTDNGSNFIKAFKEFGVNNDENELDETNENEDLQFVEVDENSDNNVQYSPLAYHQRCATHKLNLIASTDINKIIKDNATLKKLHHPALAKCTLLWNASRRPKTAETIFSILGFKLSYPCITRWNSLYDALCLILKDKEKLNVIFEAIGSIAQFKSYELDYLSDYIDILKPLSISLDKLQGEQNCYYGQLIPTLFSLKIKYEKMRLQPFKSMTITQSQHCSFMNDQRQIMTHQACLISGILASLEKRFKNYYELSPEVKPAILASMCHPTFKLKWLNLETPQSKKKSLCDLFINCAKTIESEHTHQTTSNSESDVDDFYVLPRYSNKDKDAEMGTEVLNSSKELLNSKIDIEILQFLEDKHKDFKSLNKFPHVKQLFLKYNVILPSSAAVERLFSFAGMINTPKRSCLSDKSFEKL</sequence>
<dbReference type="SUPFAM" id="SSF53098">
    <property type="entry name" value="Ribonuclease H-like"/>
    <property type="match status" value="1"/>
</dbReference>
<dbReference type="Proteomes" id="UP000478052">
    <property type="component" value="Unassembled WGS sequence"/>
</dbReference>
<evidence type="ECO:0008006" key="4">
    <source>
        <dbReference type="Google" id="ProtNLM"/>
    </source>
</evidence>
<protein>
    <recommendedName>
        <fullName evidence="4">HAT C-terminal dimerisation domain-containing protein</fullName>
    </recommendedName>
</protein>
<feature type="compositionally biased region" description="Polar residues" evidence="1">
    <location>
        <begin position="28"/>
        <end position="46"/>
    </location>
</feature>
<reference evidence="2 3" key="1">
    <citation type="submission" date="2019-08" db="EMBL/GenBank/DDBJ databases">
        <title>Whole genome of Aphis craccivora.</title>
        <authorList>
            <person name="Voronova N.V."/>
            <person name="Shulinski R.S."/>
            <person name="Bandarenka Y.V."/>
            <person name="Zhorov D.G."/>
            <person name="Warner D."/>
        </authorList>
    </citation>
    <scope>NUCLEOTIDE SEQUENCE [LARGE SCALE GENOMIC DNA]</scope>
    <source>
        <strain evidence="2">180601</strain>
        <tissue evidence="2">Whole Body</tissue>
    </source>
</reference>
<dbReference type="PANTHER" id="PTHR47501">
    <property type="entry name" value="TRANSPOSASE-RELATED"/>
    <property type="match status" value="1"/>
</dbReference>
<evidence type="ECO:0000256" key="1">
    <source>
        <dbReference type="SAM" id="MobiDB-lite"/>
    </source>
</evidence>
<feature type="region of interest" description="Disordered" evidence="1">
    <location>
        <begin position="25"/>
        <end position="46"/>
    </location>
</feature>
<evidence type="ECO:0000313" key="3">
    <source>
        <dbReference type="Proteomes" id="UP000478052"/>
    </source>
</evidence>
<name>A0A6G0VLZ3_APHCR</name>
<dbReference type="EMBL" id="VUJU01014809">
    <property type="protein sequence ID" value="KAF0700304.1"/>
    <property type="molecule type" value="Genomic_DNA"/>
</dbReference>
<dbReference type="OrthoDB" id="6587994at2759"/>
<dbReference type="AlphaFoldDB" id="A0A6G0VLZ3"/>
<dbReference type="SUPFAM" id="SSF140996">
    <property type="entry name" value="Hermes dimerisation domain"/>
    <property type="match status" value="1"/>
</dbReference>
<gene>
    <name evidence="2" type="ORF">FWK35_00038975</name>
</gene>
<dbReference type="InterPro" id="IPR012337">
    <property type="entry name" value="RNaseH-like_sf"/>
</dbReference>
<keyword evidence="3" id="KW-1185">Reference proteome</keyword>
<accession>A0A6G0VLZ3</accession>
<feature type="non-terminal residue" evidence="2">
    <location>
        <position position="625"/>
    </location>
</feature>
<comment type="caution">
    <text evidence="2">The sequence shown here is derived from an EMBL/GenBank/DDBJ whole genome shotgun (WGS) entry which is preliminary data.</text>
</comment>
<evidence type="ECO:0000313" key="2">
    <source>
        <dbReference type="EMBL" id="KAF0700304.1"/>
    </source>
</evidence>
<organism evidence="2 3">
    <name type="scientific">Aphis craccivora</name>
    <name type="common">Cowpea aphid</name>
    <dbReference type="NCBI Taxonomy" id="307492"/>
    <lineage>
        <taxon>Eukaryota</taxon>
        <taxon>Metazoa</taxon>
        <taxon>Ecdysozoa</taxon>
        <taxon>Arthropoda</taxon>
        <taxon>Hexapoda</taxon>
        <taxon>Insecta</taxon>
        <taxon>Pterygota</taxon>
        <taxon>Neoptera</taxon>
        <taxon>Paraneoptera</taxon>
        <taxon>Hemiptera</taxon>
        <taxon>Sternorrhyncha</taxon>
        <taxon>Aphidomorpha</taxon>
        <taxon>Aphidoidea</taxon>
        <taxon>Aphididae</taxon>
        <taxon>Aphidini</taxon>
        <taxon>Aphis</taxon>
        <taxon>Aphis</taxon>
    </lineage>
</organism>